<dbReference type="RefSeq" id="WP_149612263.1">
    <property type="nucleotide sequence ID" value="NZ_VTUX01000007.1"/>
</dbReference>
<dbReference type="EMBL" id="VTUX01000007">
    <property type="protein sequence ID" value="KAA1189653.1"/>
    <property type="molecule type" value="Genomic_DNA"/>
</dbReference>
<comment type="caution">
    <text evidence="2">The sequence shown here is derived from an EMBL/GenBank/DDBJ whole genome shotgun (WGS) entry which is preliminary data.</text>
</comment>
<feature type="domain" description="DUF4340" evidence="1">
    <location>
        <begin position="68"/>
        <end position="229"/>
    </location>
</feature>
<proteinExistence type="predicted"/>
<dbReference type="InterPro" id="IPR025641">
    <property type="entry name" value="DUF4340"/>
</dbReference>
<evidence type="ECO:0000313" key="3">
    <source>
        <dbReference type="Proteomes" id="UP000323708"/>
    </source>
</evidence>
<accession>A0A5B0WRS0</accession>
<organism evidence="2 3">
    <name type="scientific">Pseudohalioglobus sediminis</name>
    <dbReference type="NCBI Taxonomy" id="2606449"/>
    <lineage>
        <taxon>Bacteria</taxon>
        <taxon>Pseudomonadati</taxon>
        <taxon>Pseudomonadota</taxon>
        <taxon>Gammaproteobacteria</taxon>
        <taxon>Cellvibrionales</taxon>
        <taxon>Halieaceae</taxon>
        <taxon>Pseudohalioglobus</taxon>
    </lineage>
</organism>
<evidence type="ECO:0000313" key="2">
    <source>
        <dbReference type="EMBL" id="KAA1189653.1"/>
    </source>
</evidence>
<reference evidence="2 3" key="1">
    <citation type="submission" date="2019-09" db="EMBL/GenBank/DDBJ databases">
        <authorList>
            <person name="Chen X.-Y."/>
        </authorList>
    </citation>
    <scope>NUCLEOTIDE SEQUENCE [LARGE SCALE GENOMIC DNA]</scope>
    <source>
        <strain evidence="2 3">NY5</strain>
    </source>
</reference>
<sequence>MSRFLFAMVMLLLVQLLVLANSYRQDADALTKASGQALIDTSGYLVEEVLLEDHRGDKVRLRRAGKGWLLPELDGLPADAERVDLMLEKLTVTDPGWPVAQTLAARQRFQVARYHFRRKLVLSSQQQELGEVYLGTAPVFRKVHARNAAQDDIYSVELSLFELPADAGKWLEPRLLQVRAPVAITADGYSLTRTGEKWVLGSGAEPDPRELNALLNALRGLRVQGVAEESVAARLPEVEAELILQVQALAGDVKLALFELEGEYYIRSSEYPHLFVISAYEFDKLTGIDGILMSAPQPPE</sequence>
<dbReference type="AlphaFoldDB" id="A0A5B0WRS0"/>
<name>A0A5B0WRS0_9GAMM</name>
<dbReference type="Proteomes" id="UP000323708">
    <property type="component" value="Unassembled WGS sequence"/>
</dbReference>
<dbReference type="Pfam" id="PF14238">
    <property type="entry name" value="DUF4340"/>
    <property type="match status" value="1"/>
</dbReference>
<protein>
    <submittedName>
        <fullName evidence="2">DUF4340 domain-containing protein</fullName>
    </submittedName>
</protein>
<evidence type="ECO:0000259" key="1">
    <source>
        <dbReference type="Pfam" id="PF14238"/>
    </source>
</evidence>
<gene>
    <name evidence="2" type="ORF">F0M18_14995</name>
</gene>
<keyword evidence="3" id="KW-1185">Reference proteome</keyword>